<gene>
    <name evidence="1" type="ORF">Faunusvirus25_2</name>
</gene>
<evidence type="ECO:0000313" key="1">
    <source>
        <dbReference type="EMBL" id="AYV79584.1"/>
    </source>
</evidence>
<dbReference type="InterPro" id="IPR002110">
    <property type="entry name" value="Ankyrin_rpt"/>
</dbReference>
<reference evidence="1" key="1">
    <citation type="submission" date="2018-10" db="EMBL/GenBank/DDBJ databases">
        <title>Hidden diversity of soil giant viruses.</title>
        <authorList>
            <person name="Schulz F."/>
            <person name="Alteio L."/>
            <person name="Goudeau D."/>
            <person name="Ryan E.M."/>
            <person name="Malmstrom R.R."/>
            <person name="Blanchard J."/>
            <person name="Woyke T."/>
        </authorList>
    </citation>
    <scope>NUCLEOTIDE SEQUENCE</scope>
    <source>
        <strain evidence="1">FNV1</strain>
    </source>
</reference>
<accession>A0A3G4ZZ51</accession>
<dbReference type="InterPro" id="IPR036770">
    <property type="entry name" value="Ankyrin_rpt-contain_sf"/>
</dbReference>
<dbReference type="EMBL" id="MK072156">
    <property type="protein sequence ID" value="AYV79584.1"/>
    <property type="molecule type" value="Genomic_DNA"/>
</dbReference>
<dbReference type="SUPFAM" id="SSF48403">
    <property type="entry name" value="Ankyrin repeat"/>
    <property type="match status" value="1"/>
</dbReference>
<organism evidence="1">
    <name type="scientific">Faunusvirus sp</name>
    <dbReference type="NCBI Taxonomy" id="2487766"/>
    <lineage>
        <taxon>Viruses</taxon>
        <taxon>Varidnaviria</taxon>
        <taxon>Bamfordvirae</taxon>
        <taxon>Nucleocytoviricota</taxon>
        <taxon>Megaviricetes</taxon>
        <taxon>Imitervirales</taxon>
        <taxon>Mimiviridae</taxon>
    </lineage>
</organism>
<dbReference type="SMART" id="SM00248">
    <property type="entry name" value="ANK"/>
    <property type="match status" value="3"/>
</dbReference>
<protein>
    <submittedName>
        <fullName evidence="1">Uncharacterized protein</fullName>
    </submittedName>
</protein>
<proteinExistence type="predicted"/>
<dbReference type="Gene3D" id="1.25.40.20">
    <property type="entry name" value="Ankyrin repeat-containing domain"/>
    <property type="match status" value="1"/>
</dbReference>
<name>A0A3G4ZZ51_9VIRU</name>
<dbReference type="Pfam" id="PF12796">
    <property type="entry name" value="Ank_2"/>
    <property type="match status" value="1"/>
</dbReference>
<sequence length="244" mass="28582">MSLIETHRDKFMKLVQFNNENKCIEYINKYDDFYNAIYRNNSHPNMLQLACAYRMDNVAIALIDKKCDLTYQDIDGYTAMMIASCFGLKNVVAYIINNSTDIITRTLQDGESEILYLHHKQDVDNIIRMIDRGYNIYHETVDNRTLFTSALSCESERVVKKLIDIDTDFIEEFEMLYYLDHMGGKFCNNIAKYCVDKYDGYKHEIIAAMNDTSPTNILYQSFRNTYAVELVDIICDFILLKLKI</sequence>